<dbReference type="Proteomes" id="UP000321250">
    <property type="component" value="Unassembled WGS sequence"/>
</dbReference>
<dbReference type="InterPro" id="IPR014710">
    <property type="entry name" value="RmlC-like_jellyroll"/>
</dbReference>
<proteinExistence type="predicted"/>
<evidence type="ECO:0000313" key="3">
    <source>
        <dbReference type="Proteomes" id="UP000321250"/>
    </source>
</evidence>
<dbReference type="AlphaFoldDB" id="A0A5C6UG18"/>
<dbReference type="InterPro" id="IPR003347">
    <property type="entry name" value="JmjC_dom"/>
</dbReference>
<dbReference type="InterPro" id="IPR041667">
    <property type="entry name" value="Cupin_8"/>
</dbReference>
<dbReference type="PANTHER" id="PTHR12461:SF105">
    <property type="entry name" value="HYPOXIA-INDUCIBLE FACTOR 1-ALPHA INHIBITOR"/>
    <property type="match status" value="1"/>
</dbReference>
<evidence type="ECO:0000259" key="1">
    <source>
        <dbReference type="PROSITE" id="PS51184"/>
    </source>
</evidence>
<dbReference type="Pfam" id="PF13621">
    <property type="entry name" value="Cupin_8"/>
    <property type="match status" value="1"/>
</dbReference>
<dbReference type="Gene3D" id="2.60.120.10">
    <property type="entry name" value="Jelly Rolls"/>
    <property type="match status" value="1"/>
</dbReference>
<name>A0A5C6UG18_9SPHN</name>
<keyword evidence="3" id="KW-1185">Reference proteome</keyword>
<accession>A0A5C6UG18</accession>
<organism evidence="2 3">
    <name type="scientific">Sphingomonas ginsenosidivorax</name>
    <dbReference type="NCBI Taxonomy" id="862135"/>
    <lineage>
        <taxon>Bacteria</taxon>
        <taxon>Pseudomonadati</taxon>
        <taxon>Pseudomonadota</taxon>
        <taxon>Alphaproteobacteria</taxon>
        <taxon>Sphingomonadales</taxon>
        <taxon>Sphingomonadaceae</taxon>
        <taxon>Sphingomonas</taxon>
    </lineage>
</organism>
<reference evidence="2 3" key="1">
    <citation type="journal article" date="2013" name="Antonie Van Leeuwenhoek">
        <title>Sphingomonas ginsenosidivorax sp. nov., with the ability to transform ginsenosides.</title>
        <authorList>
            <person name="Jin X.F."/>
            <person name="Kim J.K."/>
            <person name="Liu Q.M."/>
            <person name="Kang M.S."/>
            <person name="He D."/>
            <person name="Jin F.X."/>
            <person name="Kim S.C."/>
            <person name="Im W.T."/>
        </authorList>
    </citation>
    <scope>NUCLEOTIDE SEQUENCE [LARGE SCALE GENOMIC DNA]</scope>
    <source>
        <strain evidence="2 3">KHI67</strain>
    </source>
</reference>
<dbReference type="PANTHER" id="PTHR12461">
    <property type="entry name" value="HYPOXIA-INDUCIBLE FACTOR 1 ALPHA INHIBITOR-RELATED"/>
    <property type="match status" value="1"/>
</dbReference>
<comment type="caution">
    <text evidence="2">The sequence shown here is derived from an EMBL/GenBank/DDBJ whole genome shotgun (WGS) entry which is preliminary data.</text>
</comment>
<dbReference type="SMART" id="SM00558">
    <property type="entry name" value="JmjC"/>
    <property type="match status" value="1"/>
</dbReference>
<dbReference type="PROSITE" id="PS51184">
    <property type="entry name" value="JMJC"/>
    <property type="match status" value="1"/>
</dbReference>
<dbReference type="EMBL" id="VOQR01000001">
    <property type="protein sequence ID" value="TXC71201.1"/>
    <property type="molecule type" value="Genomic_DNA"/>
</dbReference>
<dbReference type="RefSeq" id="WP_147082258.1">
    <property type="nucleotide sequence ID" value="NZ_VOQR01000001.1"/>
</dbReference>
<feature type="domain" description="JmjC" evidence="1">
    <location>
        <begin position="125"/>
        <end position="280"/>
    </location>
</feature>
<gene>
    <name evidence="2" type="ORF">FSB78_09745</name>
</gene>
<sequence>MVAIARRTRVIEGADARTLPIAALIAEGRPAILRGIARDVPLVAAGRDGADAAVAWLKQFDGGRPVTAYRGDPAIGGRFGYTEDCTALNFTRERGSLSAYLDQILATRDDPAAPAIYIGSTDIDQYLPGLRAQAVLPFGDPDLVDHPPLVSIWIGNRTTASAHYDMSNNIAVTLVGRRRFTLFPPDQVANLYPGPLDPTPAGQVVSMVNFDAPDFDRHPRFADALASAEVAEMEPGDALIYPALWWHQVEALDPFNAMINYWWNTSPSFMDTPQNTMLHALLSLRDRPDHEKQAWRALFDYYVFGAPDQAAAHLPEAARGDLAPMDPQRARMLRANLLRRFNR</sequence>
<dbReference type="OrthoDB" id="479699at2"/>
<protein>
    <submittedName>
        <fullName evidence="2">Cupin-like domain-containing protein</fullName>
    </submittedName>
</protein>
<evidence type="ECO:0000313" key="2">
    <source>
        <dbReference type="EMBL" id="TXC71201.1"/>
    </source>
</evidence>
<dbReference type="SUPFAM" id="SSF51197">
    <property type="entry name" value="Clavaminate synthase-like"/>
    <property type="match status" value="1"/>
</dbReference>